<dbReference type="STRING" id="1341154.FCR2A7T_03890"/>
<keyword evidence="3" id="KW-1185">Reference proteome</keyword>
<comment type="caution">
    <text evidence="2">The sequence shown here is derived from an EMBL/GenBank/DDBJ whole genome shotgun (WGS) entry which is preliminary data.</text>
</comment>
<evidence type="ECO:0000313" key="2">
    <source>
        <dbReference type="EMBL" id="TWI13143.1"/>
    </source>
</evidence>
<dbReference type="RefSeq" id="WP_035116833.1">
    <property type="nucleotide sequence ID" value="NZ_AVBI01000001.1"/>
</dbReference>
<proteinExistence type="predicted"/>
<dbReference type="AlphaFoldDB" id="A0A562LZY5"/>
<keyword evidence="1" id="KW-0732">Signal</keyword>
<evidence type="ECO:0000313" key="3">
    <source>
        <dbReference type="Proteomes" id="UP000319848"/>
    </source>
</evidence>
<name>A0A562LZY5_9FLAO</name>
<organism evidence="2 3">
    <name type="scientific">Flavobacterium cauense R2A-7</name>
    <dbReference type="NCBI Taxonomy" id="1341154"/>
    <lineage>
        <taxon>Bacteria</taxon>
        <taxon>Pseudomonadati</taxon>
        <taxon>Bacteroidota</taxon>
        <taxon>Flavobacteriia</taxon>
        <taxon>Flavobacteriales</taxon>
        <taxon>Flavobacteriaceae</taxon>
        <taxon>Flavobacterium</taxon>
    </lineage>
</organism>
<evidence type="ECO:0000256" key="1">
    <source>
        <dbReference type="SAM" id="SignalP"/>
    </source>
</evidence>
<sequence length="252" mass="26874">MKKFILPLLFPTILTAQVGIGTSNPTADLHVAGNTSTIRIEQLNATNDPTHNDGVKPSPAFVTALGDVTLNPSGANGTGPGGIMAPINFLMTIPNFIPDGATNRGVVINNTTLETSKTGLVRIVPFTSPQEALVEVKYSITTILSSTDLNTALTYFDDISTRAIKYYFCIDINNDGLSPAEAAKKYGLNGQFYSSHTQGILGYSFTNGHGYSNIPPGNHSLHFFAVVVDADNKYTSIGVGGQTDSLKIRIYN</sequence>
<feature type="signal peptide" evidence="1">
    <location>
        <begin position="1"/>
        <end position="16"/>
    </location>
</feature>
<reference evidence="2 3" key="1">
    <citation type="journal article" date="2015" name="Stand. Genomic Sci.">
        <title>Genomic Encyclopedia of Bacterial and Archaeal Type Strains, Phase III: the genomes of soil and plant-associated and newly described type strains.</title>
        <authorList>
            <person name="Whitman W.B."/>
            <person name="Woyke T."/>
            <person name="Klenk H.P."/>
            <person name="Zhou Y."/>
            <person name="Lilburn T.G."/>
            <person name="Beck B.J."/>
            <person name="De Vos P."/>
            <person name="Vandamme P."/>
            <person name="Eisen J.A."/>
            <person name="Garrity G."/>
            <person name="Hugenholtz P."/>
            <person name="Kyrpides N.C."/>
        </authorList>
    </citation>
    <scope>NUCLEOTIDE SEQUENCE [LARGE SCALE GENOMIC DNA]</scope>
    <source>
        <strain evidence="2 3">CGMCC 1.7270</strain>
    </source>
</reference>
<dbReference type="EMBL" id="VLKQ01000004">
    <property type="protein sequence ID" value="TWI13143.1"/>
    <property type="molecule type" value="Genomic_DNA"/>
</dbReference>
<feature type="chain" id="PRO_5021932514" evidence="1">
    <location>
        <begin position="17"/>
        <end position="252"/>
    </location>
</feature>
<accession>A0A562LZY5</accession>
<protein>
    <submittedName>
        <fullName evidence="2">Uncharacterized protein</fullName>
    </submittedName>
</protein>
<dbReference type="OrthoDB" id="1375602at2"/>
<dbReference type="Proteomes" id="UP000319848">
    <property type="component" value="Unassembled WGS sequence"/>
</dbReference>
<gene>
    <name evidence="2" type="ORF">IP98_01124</name>
</gene>